<dbReference type="InterPro" id="IPR036053">
    <property type="entry name" value="PABP-dom"/>
</dbReference>
<keyword evidence="7" id="KW-0539">Nucleus</keyword>
<feature type="region of interest" description="Disordered" evidence="10">
    <location>
        <begin position="689"/>
        <end position="722"/>
    </location>
</feature>
<dbReference type="NCBIfam" id="TIGR01628">
    <property type="entry name" value="PABP-1234"/>
    <property type="match status" value="1"/>
</dbReference>
<evidence type="ECO:0000256" key="1">
    <source>
        <dbReference type="ARBA" id="ARBA00004123"/>
    </source>
</evidence>
<dbReference type="Pfam" id="PF00658">
    <property type="entry name" value="MLLE"/>
    <property type="match status" value="1"/>
</dbReference>
<dbReference type="SMART" id="SM00517">
    <property type="entry name" value="PolyA"/>
    <property type="match status" value="1"/>
</dbReference>
<feature type="domain" description="RRM" evidence="11">
    <location>
        <begin position="192"/>
        <end position="269"/>
    </location>
</feature>
<evidence type="ECO:0000256" key="3">
    <source>
        <dbReference type="ARBA" id="ARBA00008557"/>
    </source>
</evidence>
<evidence type="ECO:0000256" key="10">
    <source>
        <dbReference type="SAM" id="MobiDB-lite"/>
    </source>
</evidence>
<organism evidence="13 14">
    <name type="scientific">Schistosoma mekongi</name>
    <name type="common">Parasitic worm</name>
    <dbReference type="NCBI Taxonomy" id="38744"/>
    <lineage>
        <taxon>Eukaryota</taxon>
        <taxon>Metazoa</taxon>
        <taxon>Spiralia</taxon>
        <taxon>Lophotrochozoa</taxon>
        <taxon>Platyhelminthes</taxon>
        <taxon>Trematoda</taxon>
        <taxon>Digenea</taxon>
        <taxon>Strigeidida</taxon>
        <taxon>Schistosomatoidea</taxon>
        <taxon>Schistosomatidae</taxon>
        <taxon>Schistosoma</taxon>
    </lineage>
</organism>
<dbReference type="SUPFAM" id="SSF63570">
    <property type="entry name" value="PABC (PABP) domain"/>
    <property type="match status" value="1"/>
</dbReference>
<dbReference type="FunFam" id="3.30.70.330:FF:000003">
    <property type="entry name" value="Polyadenylate-binding protein"/>
    <property type="match status" value="1"/>
</dbReference>
<dbReference type="EMBL" id="JALJAT010000001">
    <property type="protein sequence ID" value="KAK4475309.1"/>
    <property type="molecule type" value="Genomic_DNA"/>
</dbReference>
<evidence type="ECO:0000256" key="9">
    <source>
        <dbReference type="RuleBase" id="RU362004"/>
    </source>
</evidence>
<dbReference type="CDD" id="cd12381">
    <property type="entry name" value="RRM4_I_PABPs"/>
    <property type="match status" value="1"/>
</dbReference>
<dbReference type="SMART" id="SM00361">
    <property type="entry name" value="RRM_1"/>
    <property type="match status" value="3"/>
</dbReference>
<dbReference type="InterPro" id="IPR012677">
    <property type="entry name" value="Nucleotide-bd_a/b_plait_sf"/>
</dbReference>
<protein>
    <recommendedName>
        <fullName evidence="9">Polyadenylate-binding protein</fullName>
        <shortName evidence="9">PABP</shortName>
    </recommendedName>
</protein>
<reference evidence="13" key="2">
    <citation type="journal article" date="2023" name="Infect Dis Poverty">
        <title>Chromosome-scale genome of the human blood fluke Schistosoma mekongi and its implications for public health.</title>
        <authorList>
            <person name="Zhou M."/>
            <person name="Xu L."/>
            <person name="Xu D."/>
            <person name="Chen W."/>
            <person name="Khan J."/>
            <person name="Hu Y."/>
            <person name="Huang H."/>
            <person name="Wei H."/>
            <person name="Zhang Y."/>
            <person name="Chusongsang P."/>
            <person name="Tanasarnprasert K."/>
            <person name="Hu X."/>
            <person name="Limpanont Y."/>
            <person name="Lv Z."/>
        </authorList>
    </citation>
    <scope>NUCLEOTIDE SEQUENCE</scope>
    <source>
        <strain evidence="13">LV_2022a</strain>
    </source>
</reference>
<gene>
    <name evidence="13" type="ORF">MN116_002377</name>
</gene>
<evidence type="ECO:0000256" key="6">
    <source>
        <dbReference type="ARBA" id="ARBA00022884"/>
    </source>
</evidence>
<evidence type="ECO:0000256" key="4">
    <source>
        <dbReference type="ARBA" id="ARBA00022490"/>
    </source>
</evidence>
<evidence type="ECO:0000313" key="13">
    <source>
        <dbReference type="EMBL" id="KAK4475309.1"/>
    </source>
</evidence>
<dbReference type="InterPro" id="IPR002004">
    <property type="entry name" value="PABP_HYD_C"/>
</dbReference>
<proteinExistence type="inferred from homology"/>
<comment type="similarity">
    <text evidence="3 9">Belongs to the polyadenylate-binding protein type-1 family.</text>
</comment>
<name>A0AAE1ZKW2_SCHME</name>
<dbReference type="CDD" id="cd12378">
    <property type="entry name" value="RRM1_I_PABPs"/>
    <property type="match status" value="1"/>
</dbReference>
<dbReference type="GO" id="GO:0003723">
    <property type="term" value="F:RNA binding"/>
    <property type="evidence" value="ECO:0007669"/>
    <property type="project" value="UniProtKB-UniRule"/>
</dbReference>
<dbReference type="SUPFAM" id="SSF54928">
    <property type="entry name" value="RNA-binding domain, RBD"/>
    <property type="match status" value="3"/>
</dbReference>
<sequence>MAVTVASQGLMNSSLYVGDLHPRVSDSALQAKFSEIGPVLSARVCRDLATRHSLGYGYVNFEDPKHAEQALEVLNYESLMGRPIRIMWSQRDPSLRKSGKGNIFIKNLDKSIEQKELYDTFSFFGRILSCKIVMDENGQSKGYGFVHFEKEECAERAIEKINNMIIRDRVVYVGKFIPKTERKSQARKVKFNNLYVKNFPPETDSERLKEMFSEFGEIKSACVMKDSEGKSKGFGFVCYLDPDHAENAVRTMHGKEIEGRVLYCARAQRKEERQEELKQKIEKQRAERQSNYMLNVNLYVKNLDDNIDDKRLEEAFSVHGSITSAKVMKDANNRSKGFGFVCFANPEQAARAVTDMNGTIIGSKPLYVALAQRKEDRRAKLIEEHQQRLAQYRAPVASMIPAVPGHAAPHNYFPPAFQQAQRFYHPSSAVLSSQPRWNRAAGIPAQIGAIPNRPPVAGYYPGAPNPAAITANQMAAFAQLRTPGVNRPMVPNGMSSMPNTSHLQTAAVFNQAANQQRQATGRQGVVVPQVLGATTGALSQRPTAASVVAGPPSANPTMRPQVASQVPRAVMHSSMPNITNTATNVRFHQTARNVSAQPTLVPTGNMSTLLPPLGDQGQLTISALAQLSEDEQKRTLGEHLYPRIKTMYPTLANKLTGMLLGVDNAEVINLLESEDLLRAKCEEGISVLRSSQNQQNDIATSAGQNGDGSTATGSIKPEDSNN</sequence>
<dbReference type="InterPro" id="IPR034364">
    <property type="entry name" value="PABP_RRM1"/>
</dbReference>
<dbReference type="Proteomes" id="UP001292079">
    <property type="component" value="Unassembled WGS sequence"/>
</dbReference>
<accession>A0AAE1ZKW2</accession>
<dbReference type="GO" id="GO:0005737">
    <property type="term" value="C:cytoplasm"/>
    <property type="evidence" value="ECO:0007669"/>
    <property type="project" value="UniProtKB-SubCell"/>
</dbReference>
<evidence type="ECO:0000313" key="14">
    <source>
        <dbReference type="Proteomes" id="UP001292079"/>
    </source>
</evidence>
<dbReference type="SMART" id="SM00360">
    <property type="entry name" value="RRM"/>
    <property type="match status" value="4"/>
</dbReference>
<dbReference type="PANTHER" id="PTHR24012">
    <property type="entry name" value="RNA BINDING PROTEIN"/>
    <property type="match status" value="1"/>
</dbReference>
<evidence type="ECO:0000259" key="12">
    <source>
        <dbReference type="PROSITE" id="PS51309"/>
    </source>
</evidence>
<comment type="caution">
    <text evidence="13">The sequence shown here is derived from an EMBL/GenBank/DDBJ whole genome shotgun (WGS) entry which is preliminary data.</text>
</comment>
<dbReference type="InterPro" id="IPR045305">
    <property type="entry name" value="RRM2_I_PABPs"/>
</dbReference>
<dbReference type="InterPro" id="IPR035979">
    <property type="entry name" value="RBD_domain_sf"/>
</dbReference>
<evidence type="ECO:0000256" key="7">
    <source>
        <dbReference type="ARBA" id="ARBA00023242"/>
    </source>
</evidence>
<evidence type="ECO:0000256" key="5">
    <source>
        <dbReference type="ARBA" id="ARBA00022737"/>
    </source>
</evidence>
<feature type="compositionally biased region" description="Polar residues" evidence="10">
    <location>
        <begin position="689"/>
        <end position="713"/>
    </location>
</feature>
<dbReference type="Gene3D" id="1.10.1900.10">
    <property type="entry name" value="c-terminal domain of poly(a) binding protein"/>
    <property type="match status" value="1"/>
</dbReference>
<feature type="domain" description="RRM" evidence="11">
    <location>
        <begin position="13"/>
        <end position="91"/>
    </location>
</feature>
<feature type="domain" description="PABC" evidence="12">
    <location>
        <begin position="616"/>
        <end position="693"/>
    </location>
</feature>
<reference evidence="13" key="1">
    <citation type="submission" date="2022-04" db="EMBL/GenBank/DDBJ databases">
        <authorList>
            <person name="Xu L."/>
            <person name="Lv Z."/>
        </authorList>
    </citation>
    <scope>NUCLEOTIDE SEQUENCE</scope>
    <source>
        <strain evidence="13">LV_2022a</strain>
    </source>
</reference>
<keyword evidence="5" id="KW-0677">Repeat</keyword>
<feature type="domain" description="RRM" evidence="11">
    <location>
        <begin position="101"/>
        <end position="178"/>
    </location>
</feature>
<dbReference type="GO" id="GO:0005634">
    <property type="term" value="C:nucleus"/>
    <property type="evidence" value="ECO:0007669"/>
    <property type="project" value="UniProtKB-SubCell"/>
</dbReference>
<dbReference type="PROSITE" id="PS51309">
    <property type="entry name" value="PABC"/>
    <property type="match status" value="1"/>
</dbReference>
<evidence type="ECO:0000259" key="11">
    <source>
        <dbReference type="PROSITE" id="PS50102"/>
    </source>
</evidence>
<dbReference type="CDD" id="cd12380">
    <property type="entry name" value="RRM3_I_PABPs"/>
    <property type="match status" value="1"/>
</dbReference>
<keyword evidence="4 9" id="KW-0963">Cytoplasm</keyword>
<evidence type="ECO:0000256" key="2">
    <source>
        <dbReference type="ARBA" id="ARBA00004496"/>
    </source>
</evidence>
<feature type="domain" description="RRM" evidence="11">
    <location>
        <begin position="296"/>
        <end position="373"/>
    </location>
</feature>
<dbReference type="Gene3D" id="3.30.70.330">
    <property type="match status" value="4"/>
</dbReference>
<dbReference type="Pfam" id="PF00076">
    <property type="entry name" value="RRM_1"/>
    <property type="match status" value="4"/>
</dbReference>
<keyword evidence="6 8" id="KW-0694">RNA-binding</keyword>
<comment type="subcellular location">
    <subcellularLocation>
        <location evidence="2 9">Cytoplasm</location>
    </subcellularLocation>
    <subcellularLocation>
        <location evidence="1">Nucleus</location>
    </subcellularLocation>
</comment>
<comment type="function">
    <text evidence="9">Binds the poly(A) tail of mRNA.</text>
</comment>
<dbReference type="InterPro" id="IPR006515">
    <property type="entry name" value="PABP_1234"/>
</dbReference>
<evidence type="ECO:0000256" key="8">
    <source>
        <dbReference type="PROSITE-ProRule" id="PRU00176"/>
    </source>
</evidence>
<dbReference type="PROSITE" id="PS50102">
    <property type="entry name" value="RRM"/>
    <property type="match status" value="4"/>
</dbReference>
<dbReference type="InterPro" id="IPR000504">
    <property type="entry name" value="RRM_dom"/>
</dbReference>
<dbReference type="FunFam" id="3.30.70.330:FF:000651">
    <property type="entry name" value="Poly(A) binding protein cytoplasmic 1 like"/>
    <property type="match status" value="1"/>
</dbReference>
<dbReference type="InterPro" id="IPR003954">
    <property type="entry name" value="RRM_euk-type"/>
</dbReference>
<dbReference type="FunFam" id="3.30.70.330:FF:000091">
    <property type="entry name" value="Polyadenylate-binding protein"/>
    <property type="match status" value="1"/>
</dbReference>
<dbReference type="AlphaFoldDB" id="A0AAE1ZKW2"/>
<keyword evidence="14" id="KW-1185">Reference proteome</keyword>
<dbReference type="CDD" id="cd12379">
    <property type="entry name" value="RRM2_I_PABPs"/>
    <property type="match status" value="1"/>
</dbReference>